<evidence type="ECO:0000259" key="7">
    <source>
        <dbReference type="Pfam" id="PF01494"/>
    </source>
</evidence>
<feature type="domain" description="FAD-binding" evidence="7">
    <location>
        <begin position="9"/>
        <end position="234"/>
    </location>
</feature>
<dbReference type="GO" id="GO:0071949">
    <property type="term" value="F:FAD binding"/>
    <property type="evidence" value="ECO:0007669"/>
    <property type="project" value="InterPro"/>
</dbReference>
<dbReference type="PRINTS" id="PR00420">
    <property type="entry name" value="RNGMNOXGNASE"/>
</dbReference>
<dbReference type="GO" id="GO:0005741">
    <property type="term" value="C:mitochondrial outer membrane"/>
    <property type="evidence" value="ECO:0007669"/>
    <property type="project" value="TreeGrafter"/>
</dbReference>
<evidence type="ECO:0000313" key="8">
    <source>
        <dbReference type="EMBL" id="KDR15398.1"/>
    </source>
</evidence>
<dbReference type="Gene3D" id="3.50.50.60">
    <property type="entry name" value="FAD/NAD(P)-binding domain"/>
    <property type="match status" value="1"/>
</dbReference>
<dbReference type="STRING" id="136037.A0A067R0H0"/>
<dbReference type="PANTHER" id="PTHR46028">
    <property type="entry name" value="KYNURENINE 3-MONOOXYGENASE"/>
    <property type="match status" value="1"/>
</dbReference>
<sequence>ATEKDFDVNLHFNHRLINANLQEGSMTFQMTDTSETVVQKADLIVGADGAFSTVRRHFMKQPMFNFSQTYIEHGYLELSMPRGQDGEFIMEPSYLHVWPRGNFMMIAMPNQDRSWTITLFMPLPDFYALDSPTRLLKFFSQQFPDSIPLIGKNRLIEDFFAAKPSSLLSIKCNPYHLGNTAIIIGDAAHAMVPFYGQGMNAGFEDCRLLDQLMMKYKNISDALEQFSVIRNSDAEAICDLAMYNYFEVRTRANHKTFYALLPNIWVPLYLSVAFTNIGYRQCMDNKHWQDKV</sequence>
<evidence type="ECO:0000256" key="2">
    <source>
        <dbReference type="ARBA" id="ARBA00022630"/>
    </source>
</evidence>
<name>A0A067R0H0_ZOONE</name>
<keyword evidence="4" id="KW-0521">NADP</keyword>
<dbReference type="SUPFAM" id="SSF51905">
    <property type="entry name" value="FAD/NAD(P)-binding domain"/>
    <property type="match status" value="1"/>
</dbReference>
<dbReference type="EMBL" id="KK852827">
    <property type="protein sequence ID" value="KDR15398.1"/>
    <property type="molecule type" value="Genomic_DNA"/>
</dbReference>
<keyword evidence="2" id="KW-0285">Flavoprotein</keyword>
<keyword evidence="3" id="KW-0274">FAD</keyword>
<dbReference type="OMA" id="HQCIANR"/>
<dbReference type="FunCoup" id="A0A067R0H0">
    <property type="interactions" value="188"/>
</dbReference>
<organism evidence="8 9">
    <name type="scientific">Zootermopsis nevadensis</name>
    <name type="common">Dampwood termite</name>
    <dbReference type="NCBI Taxonomy" id="136037"/>
    <lineage>
        <taxon>Eukaryota</taxon>
        <taxon>Metazoa</taxon>
        <taxon>Ecdysozoa</taxon>
        <taxon>Arthropoda</taxon>
        <taxon>Hexapoda</taxon>
        <taxon>Insecta</taxon>
        <taxon>Pterygota</taxon>
        <taxon>Neoptera</taxon>
        <taxon>Polyneoptera</taxon>
        <taxon>Dictyoptera</taxon>
        <taxon>Blattodea</taxon>
        <taxon>Blattoidea</taxon>
        <taxon>Termitoidae</taxon>
        <taxon>Termopsidae</taxon>
        <taxon>Zootermopsis</taxon>
    </lineage>
</organism>
<evidence type="ECO:0000256" key="6">
    <source>
        <dbReference type="ARBA" id="ARBA00023033"/>
    </source>
</evidence>
<evidence type="ECO:0000256" key="4">
    <source>
        <dbReference type="ARBA" id="ARBA00022857"/>
    </source>
</evidence>
<evidence type="ECO:0000256" key="5">
    <source>
        <dbReference type="ARBA" id="ARBA00023002"/>
    </source>
</evidence>
<feature type="non-terminal residue" evidence="8">
    <location>
        <position position="1"/>
    </location>
</feature>
<dbReference type="eggNOG" id="KOG2614">
    <property type="taxonomic scope" value="Eukaryota"/>
</dbReference>
<comment type="cofactor">
    <cofactor evidence="1">
        <name>FAD</name>
        <dbReference type="ChEBI" id="CHEBI:57692"/>
    </cofactor>
</comment>
<dbReference type="Pfam" id="PF01494">
    <property type="entry name" value="FAD_binding_3"/>
    <property type="match status" value="1"/>
</dbReference>
<dbReference type="InParanoid" id="A0A067R0H0"/>
<keyword evidence="5" id="KW-0560">Oxidoreductase</keyword>
<feature type="non-terminal residue" evidence="8">
    <location>
        <position position="292"/>
    </location>
</feature>
<dbReference type="AlphaFoldDB" id="A0A067R0H0"/>
<reference evidence="8 9" key="1">
    <citation type="journal article" date="2014" name="Nat. Commun.">
        <title>Molecular traces of alternative social organization in a termite genome.</title>
        <authorList>
            <person name="Terrapon N."/>
            <person name="Li C."/>
            <person name="Robertson H.M."/>
            <person name="Ji L."/>
            <person name="Meng X."/>
            <person name="Booth W."/>
            <person name="Chen Z."/>
            <person name="Childers C.P."/>
            <person name="Glastad K.M."/>
            <person name="Gokhale K."/>
            <person name="Gowin J."/>
            <person name="Gronenberg W."/>
            <person name="Hermansen R.A."/>
            <person name="Hu H."/>
            <person name="Hunt B.G."/>
            <person name="Huylmans A.K."/>
            <person name="Khalil S.M."/>
            <person name="Mitchell R.D."/>
            <person name="Munoz-Torres M.C."/>
            <person name="Mustard J.A."/>
            <person name="Pan H."/>
            <person name="Reese J.T."/>
            <person name="Scharf M.E."/>
            <person name="Sun F."/>
            <person name="Vogel H."/>
            <person name="Xiao J."/>
            <person name="Yang W."/>
            <person name="Yang Z."/>
            <person name="Yang Z."/>
            <person name="Zhou J."/>
            <person name="Zhu J."/>
            <person name="Brent C.S."/>
            <person name="Elsik C.G."/>
            <person name="Goodisman M.A."/>
            <person name="Liberles D.A."/>
            <person name="Roe R.M."/>
            <person name="Vargo E.L."/>
            <person name="Vilcinskas A."/>
            <person name="Wang J."/>
            <person name="Bornberg-Bauer E."/>
            <person name="Korb J."/>
            <person name="Zhang G."/>
            <person name="Liebig J."/>
        </authorList>
    </citation>
    <scope>NUCLEOTIDE SEQUENCE [LARGE SCALE GENOMIC DNA]</scope>
    <source>
        <tissue evidence="8">Whole organism</tissue>
    </source>
</reference>
<dbReference type="GO" id="GO:0004502">
    <property type="term" value="F:kynurenine 3-monooxygenase activity"/>
    <property type="evidence" value="ECO:0007669"/>
    <property type="project" value="TreeGrafter"/>
</dbReference>
<evidence type="ECO:0000256" key="1">
    <source>
        <dbReference type="ARBA" id="ARBA00001974"/>
    </source>
</evidence>
<keyword evidence="6" id="KW-0503">Monooxygenase</keyword>
<evidence type="ECO:0000313" key="9">
    <source>
        <dbReference type="Proteomes" id="UP000027135"/>
    </source>
</evidence>
<dbReference type="InterPro" id="IPR036188">
    <property type="entry name" value="FAD/NAD-bd_sf"/>
</dbReference>
<evidence type="ECO:0000256" key="3">
    <source>
        <dbReference type="ARBA" id="ARBA00022827"/>
    </source>
</evidence>
<keyword evidence="9" id="KW-1185">Reference proteome</keyword>
<dbReference type="InterPro" id="IPR002938">
    <property type="entry name" value="FAD-bd"/>
</dbReference>
<dbReference type="PANTHER" id="PTHR46028:SF2">
    <property type="entry name" value="KYNURENINE 3-MONOOXYGENASE"/>
    <property type="match status" value="1"/>
</dbReference>
<protein>
    <recommendedName>
        <fullName evidence="7">FAD-binding domain-containing protein</fullName>
    </recommendedName>
</protein>
<dbReference type="GO" id="GO:0070189">
    <property type="term" value="P:kynurenine metabolic process"/>
    <property type="evidence" value="ECO:0007669"/>
    <property type="project" value="TreeGrafter"/>
</dbReference>
<dbReference type="Proteomes" id="UP000027135">
    <property type="component" value="Unassembled WGS sequence"/>
</dbReference>
<accession>A0A067R0H0</accession>
<gene>
    <name evidence="8" type="ORF">L798_08262</name>
</gene>
<proteinExistence type="predicted"/>